<organism evidence="1 2">
    <name type="scientific">Xylaria bambusicola</name>
    <dbReference type="NCBI Taxonomy" id="326684"/>
    <lineage>
        <taxon>Eukaryota</taxon>
        <taxon>Fungi</taxon>
        <taxon>Dikarya</taxon>
        <taxon>Ascomycota</taxon>
        <taxon>Pezizomycotina</taxon>
        <taxon>Sordariomycetes</taxon>
        <taxon>Xylariomycetidae</taxon>
        <taxon>Xylariales</taxon>
        <taxon>Xylariaceae</taxon>
        <taxon>Xylaria</taxon>
    </lineage>
</organism>
<proteinExistence type="predicted"/>
<keyword evidence="2" id="KW-1185">Reference proteome</keyword>
<protein>
    <submittedName>
        <fullName evidence="1">Uncharacterized protein</fullName>
    </submittedName>
</protein>
<evidence type="ECO:0000313" key="2">
    <source>
        <dbReference type="Proteomes" id="UP001305414"/>
    </source>
</evidence>
<comment type="caution">
    <text evidence="1">The sequence shown here is derived from an EMBL/GenBank/DDBJ whole genome shotgun (WGS) entry which is preliminary data.</text>
</comment>
<dbReference type="AlphaFoldDB" id="A0AAN7Z0J3"/>
<reference evidence="1 2" key="1">
    <citation type="submission" date="2023-10" db="EMBL/GenBank/DDBJ databases">
        <title>Draft genome sequence of Xylaria bambusicola isolate GMP-LS, the root and basal stem rot pathogen of sugarcane in Indonesia.</title>
        <authorList>
            <person name="Selvaraj P."/>
            <person name="Muralishankar V."/>
            <person name="Muruganantham S."/>
            <person name="Sp S."/>
            <person name="Haryani S."/>
            <person name="Lau K.J.X."/>
            <person name="Naqvi N.I."/>
        </authorList>
    </citation>
    <scope>NUCLEOTIDE SEQUENCE [LARGE SCALE GENOMIC DNA]</scope>
    <source>
        <strain evidence="1">GMP-LS</strain>
    </source>
</reference>
<sequence>MDKVGKVTWQLLRNPYLQRIESFGCNYRAHLISPRNANKLLESHKDDVGAYILGGLDVQRVLNKLIIKVVHREFINSRAI</sequence>
<dbReference type="Proteomes" id="UP001305414">
    <property type="component" value="Unassembled WGS sequence"/>
</dbReference>
<accession>A0AAN7Z0J3</accession>
<gene>
    <name evidence="1" type="ORF">RRF57_000278</name>
</gene>
<evidence type="ECO:0000313" key="1">
    <source>
        <dbReference type="EMBL" id="KAK5624562.1"/>
    </source>
</evidence>
<name>A0AAN7Z0J3_9PEZI</name>
<dbReference type="EMBL" id="JAWHQM010000001">
    <property type="protein sequence ID" value="KAK5624562.1"/>
    <property type="molecule type" value="Genomic_DNA"/>
</dbReference>